<dbReference type="Proteomes" id="UP000001844">
    <property type="component" value="Chromosome"/>
</dbReference>
<organism evidence="1 2">
    <name type="scientific">Nitrosococcus halophilus (strain Nc4)</name>
    <dbReference type="NCBI Taxonomy" id="472759"/>
    <lineage>
        <taxon>Bacteria</taxon>
        <taxon>Pseudomonadati</taxon>
        <taxon>Pseudomonadota</taxon>
        <taxon>Gammaproteobacteria</taxon>
        <taxon>Chromatiales</taxon>
        <taxon>Chromatiaceae</taxon>
        <taxon>Nitrosococcus</taxon>
    </lineage>
</organism>
<name>D5BY67_NITHN</name>
<keyword evidence="2" id="KW-1185">Reference proteome</keyword>
<dbReference type="HOGENOM" id="CLU_041769_1_0_6"/>
<gene>
    <name evidence="1" type="ordered locus">Nhal_0874</name>
</gene>
<dbReference type="EMBL" id="CP001798">
    <property type="protein sequence ID" value="ADE14050.1"/>
    <property type="molecule type" value="Genomic_DNA"/>
</dbReference>
<accession>D5BY67</accession>
<dbReference type="Pfam" id="PF09839">
    <property type="entry name" value="DUF2066"/>
    <property type="match status" value="1"/>
</dbReference>
<evidence type="ECO:0008006" key="3">
    <source>
        <dbReference type="Google" id="ProtNLM"/>
    </source>
</evidence>
<protein>
    <recommendedName>
        <fullName evidence="3">DUF2066 domain-containing protein</fullName>
    </recommendedName>
</protein>
<proteinExistence type="predicted"/>
<sequence length="352" mass="38783">MKHVALAIIVIWGVMLLPVQAAGAGGLYEAQVTVSSQSPEEQSAAVKEAFQKVLLKVMGHRHALAEAPLTSLLEEAHKLVQQFRYDTPEGENGATTFWVRFDSRGVKQLLRQRGLPMWGRARPTLLLWVAVEDGSQRYLLDASIASPIAEILQSQAERRGMTVLFPLWDLEDQSQLSFTDVWGNFPEPILAASNRYPTSVQLVGRLLRQGGEDWQARWTLYGAEQGRSWRVEGELEQALRAGIDEAVDVIAARIAPVTGNNSQSSVQIRVTEVISFMDYARLFSYLSGLSQVTAIQPVQLSRTEAKFRLKLQGGAEALAASIQFGRSLAQVAEGGATEPGGTNRELNYRLLP</sequence>
<dbReference type="InterPro" id="IPR018642">
    <property type="entry name" value="DUF2066"/>
</dbReference>
<evidence type="ECO:0000313" key="1">
    <source>
        <dbReference type="EMBL" id="ADE14050.1"/>
    </source>
</evidence>
<dbReference type="STRING" id="472759.Nhal_0874"/>
<dbReference type="OrthoDB" id="6195299at2"/>
<dbReference type="KEGG" id="nhl:Nhal_0874"/>
<reference evidence="2" key="1">
    <citation type="submission" date="2010-04" db="EMBL/GenBank/DDBJ databases">
        <title>Complete genome sequence of Nitrosococcus halophilus Nc4, a salt-adapted, aerobic obligate ammonia-oxidizing sulfur purple bacterium.</title>
        <authorList>
            <consortium name="US DOE Joint Genome Institute"/>
            <person name="Campbell M.A."/>
            <person name="Malfatti S.A."/>
            <person name="Chain P.S.G."/>
            <person name="Heidelberg J.F."/>
            <person name="Ward B.B."/>
            <person name="Klotz M.G."/>
        </authorList>
    </citation>
    <scope>NUCLEOTIDE SEQUENCE [LARGE SCALE GENOMIC DNA]</scope>
    <source>
        <strain evidence="2">Nc4</strain>
    </source>
</reference>
<dbReference type="eggNOG" id="COG3249">
    <property type="taxonomic scope" value="Bacteria"/>
</dbReference>
<evidence type="ECO:0000313" key="2">
    <source>
        <dbReference type="Proteomes" id="UP000001844"/>
    </source>
</evidence>
<dbReference type="AlphaFoldDB" id="D5BY67"/>